<dbReference type="InterPro" id="IPR051540">
    <property type="entry name" value="S-2-haloacid_dehalogenase"/>
</dbReference>
<evidence type="ECO:0000256" key="1">
    <source>
        <dbReference type="ARBA" id="ARBA00008106"/>
    </source>
</evidence>
<dbReference type="RefSeq" id="WP_311495276.1">
    <property type="nucleotide sequence ID" value="NZ_JAVRHO010000013.1"/>
</dbReference>
<dbReference type="InterPro" id="IPR023214">
    <property type="entry name" value="HAD_sf"/>
</dbReference>
<dbReference type="NCBIfam" id="TIGR01428">
    <property type="entry name" value="HAD_type_II"/>
    <property type="match status" value="1"/>
</dbReference>
<name>A0ABU3CLC6_9FLAO</name>
<sequence>MEKPDLLIFDVNETLLDLNPLKKAVNNALQNDLAFELWFPMLLQYSLVETLTHKYHDFTEVGVATFKMLAGKMEFSFSEEEIREILGHIKELPPHPEVVEALQKLQNENFRMIALSNGKPSVLREQLKFANIDTYFVDIISVEVVKKYKPHREAYDHVLKKEKVPAERAMLIAAHGWDIAGAKSSGLKAAFIRRKGKSLYPLSEKPDLEAEDMLDLAEKLVK</sequence>
<dbReference type="InterPro" id="IPR023198">
    <property type="entry name" value="PGP-like_dom2"/>
</dbReference>
<keyword evidence="4" id="KW-1185">Reference proteome</keyword>
<keyword evidence="2" id="KW-0378">Hydrolase</keyword>
<accession>A0ABU3CLC6</accession>
<dbReference type="EMBL" id="JAVRHO010000013">
    <property type="protein sequence ID" value="MDT0647164.1"/>
    <property type="molecule type" value="Genomic_DNA"/>
</dbReference>
<evidence type="ECO:0000313" key="4">
    <source>
        <dbReference type="Proteomes" id="UP001245285"/>
    </source>
</evidence>
<dbReference type="SUPFAM" id="SSF56784">
    <property type="entry name" value="HAD-like"/>
    <property type="match status" value="1"/>
</dbReference>
<comment type="similarity">
    <text evidence="1">Belongs to the HAD-like hydrolase superfamily. S-2-haloalkanoic acid dehalogenase family.</text>
</comment>
<dbReference type="Gene3D" id="1.10.150.240">
    <property type="entry name" value="Putative phosphatase, domain 2"/>
    <property type="match status" value="1"/>
</dbReference>
<dbReference type="SFLD" id="SFLDS00003">
    <property type="entry name" value="Haloacid_Dehalogenase"/>
    <property type="match status" value="1"/>
</dbReference>
<comment type="caution">
    <text evidence="3">The sequence shown here is derived from an EMBL/GenBank/DDBJ whole genome shotgun (WGS) entry which is preliminary data.</text>
</comment>
<evidence type="ECO:0000256" key="2">
    <source>
        <dbReference type="ARBA" id="ARBA00022801"/>
    </source>
</evidence>
<evidence type="ECO:0000313" key="3">
    <source>
        <dbReference type="EMBL" id="MDT0647164.1"/>
    </source>
</evidence>
<dbReference type="Proteomes" id="UP001245285">
    <property type="component" value="Unassembled WGS sequence"/>
</dbReference>
<protein>
    <submittedName>
        <fullName evidence="3">Haloacid dehalogenase type II</fullName>
    </submittedName>
</protein>
<reference evidence="3 4" key="1">
    <citation type="submission" date="2023-09" db="EMBL/GenBank/DDBJ databases">
        <authorList>
            <person name="Rey-Velasco X."/>
        </authorList>
    </citation>
    <scope>NUCLEOTIDE SEQUENCE [LARGE SCALE GENOMIC DNA]</scope>
    <source>
        <strain evidence="3 4">F260</strain>
    </source>
</reference>
<dbReference type="InterPro" id="IPR006328">
    <property type="entry name" value="2-HAD"/>
</dbReference>
<organism evidence="3 4">
    <name type="scientific">Autumnicola lenta</name>
    <dbReference type="NCBI Taxonomy" id="3075593"/>
    <lineage>
        <taxon>Bacteria</taxon>
        <taxon>Pseudomonadati</taxon>
        <taxon>Bacteroidota</taxon>
        <taxon>Flavobacteriia</taxon>
        <taxon>Flavobacteriales</taxon>
        <taxon>Flavobacteriaceae</taxon>
        <taxon>Autumnicola</taxon>
    </lineage>
</organism>
<dbReference type="PANTHER" id="PTHR43316">
    <property type="entry name" value="HYDROLASE, HALOACID DELAHOGENASE-RELATED"/>
    <property type="match status" value="1"/>
</dbReference>
<dbReference type="Pfam" id="PF00702">
    <property type="entry name" value="Hydrolase"/>
    <property type="match status" value="1"/>
</dbReference>
<proteinExistence type="inferred from homology"/>
<gene>
    <name evidence="3" type="ORF">RM545_10735</name>
</gene>
<dbReference type="CDD" id="cd02588">
    <property type="entry name" value="HAD_L2-DEX"/>
    <property type="match status" value="1"/>
</dbReference>
<dbReference type="InterPro" id="IPR036412">
    <property type="entry name" value="HAD-like_sf"/>
</dbReference>
<dbReference type="PANTHER" id="PTHR43316:SF3">
    <property type="entry name" value="HALOACID DEHALOGENASE, TYPE II (AFU_ORTHOLOGUE AFUA_2G07750)-RELATED"/>
    <property type="match status" value="1"/>
</dbReference>
<dbReference type="NCBIfam" id="TIGR01493">
    <property type="entry name" value="HAD-SF-IA-v2"/>
    <property type="match status" value="1"/>
</dbReference>
<dbReference type="SFLD" id="SFLDG01129">
    <property type="entry name" value="C1.5:_HAD__Beta-PGM__Phosphata"/>
    <property type="match status" value="1"/>
</dbReference>
<dbReference type="Gene3D" id="3.40.50.1000">
    <property type="entry name" value="HAD superfamily/HAD-like"/>
    <property type="match status" value="1"/>
</dbReference>
<dbReference type="InterPro" id="IPR006439">
    <property type="entry name" value="HAD-SF_hydro_IA"/>
</dbReference>
<dbReference type="PRINTS" id="PR00413">
    <property type="entry name" value="HADHALOGNASE"/>
</dbReference>